<comment type="function">
    <text evidence="8">The alpha subunit is responsible for the aldol cleavage of indoleglycerol phosphate to indole and glyceraldehyde 3-phosphate.</text>
</comment>
<dbReference type="CDD" id="cd04724">
    <property type="entry name" value="Tryptophan_synthase_alpha"/>
    <property type="match status" value="1"/>
</dbReference>
<comment type="similarity">
    <text evidence="8 9">Belongs to the TrpA family.</text>
</comment>
<sequence length="276" mass="30851">MNRFNQYMRENQGSLFIPFITAGDPSENATVDIALMMQKMGASALELGIPFSDPAADGPVIQKASLRALKQGMTLKKAMFLAKKMREKGLKIPIIIFTYYNVLLQLGEERFMELAHECDVDGLLVPDLPFEESGDLRSLCTKENIPLIQLVAPTTSDKRLKQIVDQAQGFIYCVSSLGVTGVRQTFHPDVYPFLKRVRELSPIPIAVGFGVSSSKHVEALQDHCDGVIVGSAIVREIEKHIDELDELKDDQKRKEALGDMYHTLQKQLFNKDKAVI</sequence>
<dbReference type="GO" id="GO:0004834">
    <property type="term" value="F:tryptophan synthase activity"/>
    <property type="evidence" value="ECO:0007669"/>
    <property type="project" value="UniProtKB-EC"/>
</dbReference>
<dbReference type="Pfam" id="PF00290">
    <property type="entry name" value="Trp_syntA"/>
    <property type="match status" value="1"/>
</dbReference>
<evidence type="ECO:0000256" key="3">
    <source>
        <dbReference type="ARBA" id="ARBA00022605"/>
    </source>
</evidence>
<evidence type="ECO:0000256" key="6">
    <source>
        <dbReference type="ARBA" id="ARBA00023239"/>
    </source>
</evidence>
<evidence type="ECO:0000256" key="9">
    <source>
        <dbReference type="RuleBase" id="RU003662"/>
    </source>
</evidence>
<keyword evidence="6 8" id="KW-0456">Lyase</keyword>
<dbReference type="Proteomes" id="UP001597458">
    <property type="component" value="Unassembled WGS sequence"/>
</dbReference>
<organism evidence="10 11">
    <name type="scientific">Terrilactibacillus laevilacticus</name>
    <dbReference type="NCBI Taxonomy" id="1380157"/>
    <lineage>
        <taxon>Bacteria</taxon>
        <taxon>Bacillati</taxon>
        <taxon>Bacillota</taxon>
        <taxon>Bacilli</taxon>
        <taxon>Bacillales</taxon>
        <taxon>Bacillaceae</taxon>
        <taxon>Terrilactibacillus</taxon>
    </lineage>
</organism>
<dbReference type="SUPFAM" id="SSF51366">
    <property type="entry name" value="Ribulose-phoshate binding barrel"/>
    <property type="match status" value="1"/>
</dbReference>
<comment type="catalytic activity">
    <reaction evidence="7 8">
        <text>(1S,2R)-1-C-(indol-3-yl)glycerol 3-phosphate + L-serine = D-glyceraldehyde 3-phosphate + L-tryptophan + H2O</text>
        <dbReference type="Rhea" id="RHEA:10532"/>
        <dbReference type="ChEBI" id="CHEBI:15377"/>
        <dbReference type="ChEBI" id="CHEBI:33384"/>
        <dbReference type="ChEBI" id="CHEBI:57912"/>
        <dbReference type="ChEBI" id="CHEBI:58866"/>
        <dbReference type="ChEBI" id="CHEBI:59776"/>
        <dbReference type="EC" id="4.2.1.20"/>
    </reaction>
</comment>
<dbReference type="EC" id="4.2.1.20" evidence="8"/>
<keyword evidence="5 8" id="KW-0057">Aromatic amino acid biosynthesis</keyword>
<evidence type="ECO:0000256" key="7">
    <source>
        <dbReference type="ARBA" id="ARBA00049047"/>
    </source>
</evidence>
<keyword evidence="4 8" id="KW-0822">Tryptophan biosynthesis</keyword>
<accession>A0ABW5PRZ6</accession>
<comment type="subunit">
    <text evidence="2 8">Tetramer of two alpha and two beta chains.</text>
</comment>
<feature type="active site" description="Proton acceptor" evidence="8">
    <location>
        <position position="57"/>
    </location>
</feature>
<comment type="pathway">
    <text evidence="1 8">Amino-acid biosynthesis; L-tryptophan biosynthesis; L-tryptophan from chorismate: step 5/5.</text>
</comment>
<name>A0ABW5PRZ6_9BACI</name>
<dbReference type="InterPro" id="IPR002028">
    <property type="entry name" value="Trp_synthase_suA"/>
</dbReference>
<feature type="active site" description="Proton acceptor" evidence="8">
    <location>
        <position position="46"/>
    </location>
</feature>
<reference evidence="11" key="1">
    <citation type="journal article" date="2019" name="Int. J. Syst. Evol. Microbiol.">
        <title>The Global Catalogue of Microorganisms (GCM) 10K type strain sequencing project: providing services to taxonomists for standard genome sequencing and annotation.</title>
        <authorList>
            <consortium name="The Broad Institute Genomics Platform"/>
            <consortium name="The Broad Institute Genome Sequencing Center for Infectious Disease"/>
            <person name="Wu L."/>
            <person name="Ma J."/>
        </authorList>
    </citation>
    <scope>NUCLEOTIDE SEQUENCE [LARGE SCALE GENOMIC DNA]</scope>
    <source>
        <strain evidence="11">TISTR 2241</strain>
    </source>
</reference>
<dbReference type="RefSeq" id="WP_141190552.1">
    <property type="nucleotide sequence ID" value="NZ_JBHUMR010000013.1"/>
</dbReference>
<dbReference type="InterPro" id="IPR013785">
    <property type="entry name" value="Aldolase_TIM"/>
</dbReference>
<evidence type="ECO:0000256" key="8">
    <source>
        <dbReference type="HAMAP-Rule" id="MF_00131"/>
    </source>
</evidence>
<dbReference type="InterPro" id="IPR011060">
    <property type="entry name" value="RibuloseP-bd_barrel"/>
</dbReference>
<evidence type="ECO:0000313" key="10">
    <source>
        <dbReference type="EMBL" id="MFD2617637.1"/>
    </source>
</evidence>
<protein>
    <recommendedName>
        <fullName evidence="8">Tryptophan synthase alpha chain</fullName>
        <ecNumber evidence="8">4.2.1.20</ecNumber>
    </recommendedName>
</protein>
<comment type="caution">
    <text evidence="10">The sequence shown here is derived from an EMBL/GenBank/DDBJ whole genome shotgun (WGS) entry which is preliminary data.</text>
</comment>
<evidence type="ECO:0000256" key="2">
    <source>
        <dbReference type="ARBA" id="ARBA00011270"/>
    </source>
</evidence>
<evidence type="ECO:0000256" key="4">
    <source>
        <dbReference type="ARBA" id="ARBA00022822"/>
    </source>
</evidence>
<keyword evidence="3 8" id="KW-0028">Amino-acid biosynthesis</keyword>
<proteinExistence type="inferred from homology"/>
<evidence type="ECO:0000256" key="1">
    <source>
        <dbReference type="ARBA" id="ARBA00004733"/>
    </source>
</evidence>
<evidence type="ECO:0000313" key="11">
    <source>
        <dbReference type="Proteomes" id="UP001597458"/>
    </source>
</evidence>
<dbReference type="PANTHER" id="PTHR43406:SF1">
    <property type="entry name" value="TRYPTOPHAN SYNTHASE ALPHA CHAIN, CHLOROPLASTIC"/>
    <property type="match status" value="1"/>
</dbReference>
<dbReference type="EMBL" id="JBHUMR010000013">
    <property type="protein sequence ID" value="MFD2617637.1"/>
    <property type="molecule type" value="Genomic_DNA"/>
</dbReference>
<keyword evidence="11" id="KW-1185">Reference proteome</keyword>
<gene>
    <name evidence="8 10" type="primary">trpA</name>
    <name evidence="10" type="ORF">ACFSTF_10010</name>
</gene>
<dbReference type="Gene3D" id="3.20.20.70">
    <property type="entry name" value="Aldolase class I"/>
    <property type="match status" value="1"/>
</dbReference>
<evidence type="ECO:0000256" key="5">
    <source>
        <dbReference type="ARBA" id="ARBA00023141"/>
    </source>
</evidence>
<dbReference type="PANTHER" id="PTHR43406">
    <property type="entry name" value="TRYPTOPHAN SYNTHASE, ALPHA CHAIN"/>
    <property type="match status" value="1"/>
</dbReference>
<dbReference type="NCBIfam" id="TIGR00262">
    <property type="entry name" value="trpA"/>
    <property type="match status" value="1"/>
</dbReference>
<dbReference type="HAMAP" id="MF_00131">
    <property type="entry name" value="Trp_synth_alpha"/>
    <property type="match status" value="1"/>
</dbReference>